<dbReference type="InterPro" id="IPR029491">
    <property type="entry name" value="Helicase_HTH"/>
</dbReference>
<accession>A0A380H5N2</accession>
<evidence type="ECO:0000313" key="3">
    <source>
        <dbReference type="Proteomes" id="UP000255425"/>
    </source>
</evidence>
<dbReference type="PIRSF" id="PIRSF021350">
    <property type="entry name" value="UCP021350"/>
    <property type="match status" value="1"/>
</dbReference>
<dbReference type="AlphaFoldDB" id="A0A380H5N2"/>
<sequence length="319" mass="37732">MYHILSYAINHAFNYKTNKSIYNILIGKKSHQTFFDASSQQLLSLYHSLPNLKYATFEQFILQKDDFNNQFPIKTHPRYTYDSFAQTFSCIQLLIQTLSNIRKGTFKFIPVVQNTFIQKKVKHLYASVKKTNLEGALIEEVYKLFDALDTNSEHSYLHYYLQGYEEPMYTRQQISLIEGIKQSELYELEMNQLIDVVNEIEDKSKYPILSQTIILPPLLNQTYISYQKLSSGINMKDISNLQNVKLNTIEDHILEIFIKGYSNHYYSYIEESWLQLFKNYYLNHKGERLRVYKDNFENLSYFQIKLAIVGIERGELNAQ</sequence>
<reference evidence="2 3" key="1">
    <citation type="submission" date="2018-06" db="EMBL/GenBank/DDBJ databases">
        <authorList>
            <consortium name="Pathogen Informatics"/>
            <person name="Doyle S."/>
        </authorList>
    </citation>
    <scope>NUCLEOTIDE SEQUENCE [LARGE SCALE GENOMIC DNA]</scope>
    <source>
        <strain evidence="2 3">NCTC11807</strain>
    </source>
</reference>
<dbReference type="EMBL" id="UHDZ01000001">
    <property type="protein sequence ID" value="SUM71739.1"/>
    <property type="molecule type" value="Genomic_DNA"/>
</dbReference>
<evidence type="ECO:0000259" key="1">
    <source>
        <dbReference type="Pfam" id="PF14493"/>
    </source>
</evidence>
<gene>
    <name evidence="2" type="ORF">NCTC11807_01547</name>
</gene>
<evidence type="ECO:0000313" key="2">
    <source>
        <dbReference type="EMBL" id="SUM71739.1"/>
    </source>
</evidence>
<dbReference type="Proteomes" id="UP000255425">
    <property type="component" value="Unassembled WGS sequence"/>
</dbReference>
<dbReference type="RefSeq" id="WP_115313318.1">
    <property type="nucleotide sequence ID" value="NZ_CP066042.1"/>
</dbReference>
<feature type="domain" description="Helicase Helix-turn-helix" evidence="1">
    <location>
        <begin position="223"/>
        <end position="308"/>
    </location>
</feature>
<keyword evidence="3" id="KW-1185">Reference proteome</keyword>
<dbReference type="Pfam" id="PF14493">
    <property type="entry name" value="HTH_40"/>
    <property type="match status" value="1"/>
</dbReference>
<name>A0A380H5N2_9STAP</name>
<dbReference type="InterPro" id="IPR008308">
    <property type="entry name" value="YpbB-like"/>
</dbReference>
<proteinExistence type="predicted"/>
<dbReference type="GeneID" id="63936438"/>
<protein>
    <recommendedName>
        <fullName evidence="1">Helicase Helix-turn-helix domain-containing protein</fullName>
    </recommendedName>
</protein>
<organism evidence="2 3">
    <name type="scientific">Staphylococcus saccharolyticus</name>
    <dbReference type="NCBI Taxonomy" id="33028"/>
    <lineage>
        <taxon>Bacteria</taxon>
        <taxon>Bacillati</taxon>
        <taxon>Bacillota</taxon>
        <taxon>Bacilli</taxon>
        <taxon>Bacillales</taxon>
        <taxon>Staphylococcaceae</taxon>
        <taxon>Staphylococcus</taxon>
    </lineage>
</organism>